<keyword evidence="1" id="KW-0678">Repressor</keyword>
<organism evidence="7 8">
    <name type="scientific">Kibdelosporangium persicum</name>
    <dbReference type="NCBI Taxonomy" id="2698649"/>
    <lineage>
        <taxon>Bacteria</taxon>
        <taxon>Bacillati</taxon>
        <taxon>Actinomycetota</taxon>
        <taxon>Actinomycetes</taxon>
        <taxon>Pseudonocardiales</taxon>
        <taxon>Pseudonocardiaceae</taxon>
        <taxon>Kibdelosporangium</taxon>
    </lineage>
</organism>
<dbReference type="PANTHER" id="PTHR30055:SF234">
    <property type="entry name" value="HTH-TYPE TRANSCRIPTIONAL REGULATOR BETI"/>
    <property type="match status" value="1"/>
</dbReference>
<protein>
    <submittedName>
        <fullName evidence="7">DNA-binding transcriptional regulator YbjK</fullName>
    </submittedName>
</protein>
<dbReference type="InterPro" id="IPR050109">
    <property type="entry name" value="HTH-type_TetR-like_transc_reg"/>
</dbReference>
<gene>
    <name evidence="7" type="ORF">GC106_79050</name>
</gene>
<name>A0ABX2FHQ5_9PSEU</name>
<dbReference type="Proteomes" id="UP000763557">
    <property type="component" value="Unassembled WGS sequence"/>
</dbReference>
<dbReference type="PROSITE" id="PS50977">
    <property type="entry name" value="HTH_TETR_2"/>
    <property type="match status" value="1"/>
</dbReference>
<dbReference type="Gene3D" id="1.10.357.10">
    <property type="entry name" value="Tetracycline Repressor, domain 2"/>
    <property type="match status" value="1"/>
</dbReference>
<evidence type="ECO:0000313" key="7">
    <source>
        <dbReference type="EMBL" id="NRN70634.1"/>
    </source>
</evidence>
<dbReference type="Pfam" id="PF13977">
    <property type="entry name" value="TetR_C_6"/>
    <property type="match status" value="1"/>
</dbReference>
<comment type="caution">
    <text evidence="7">The sequence shown here is derived from an EMBL/GenBank/DDBJ whole genome shotgun (WGS) entry which is preliminary data.</text>
</comment>
<dbReference type="InterPro" id="IPR039538">
    <property type="entry name" value="BetI_C"/>
</dbReference>
<dbReference type="SUPFAM" id="SSF48498">
    <property type="entry name" value="Tetracyclin repressor-like, C-terminal domain"/>
    <property type="match status" value="1"/>
</dbReference>
<dbReference type="InterPro" id="IPR036271">
    <property type="entry name" value="Tet_transcr_reg_TetR-rel_C_sf"/>
</dbReference>
<evidence type="ECO:0000256" key="5">
    <source>
        <dbReference type="PROSITE-ProRule" id="PRU00335"/>
    </source>
</evidence>
<sequence length="205" mass="22868">MYHKNVPKVVDHAVRRKQIIEGLLRVAVREGLHAVTMRAVAAETEVSLRLVQHYFQSKARLMHATLEYLECESRDRWAARLAELPDPVPARVLVEALLAEALPTDERSRTFHLMWTSYAVLAMTDRELAEQPFVEGPKRLERQLGDVLARAQATGELPADLDAPTEAARLLAVSHGLGTGVLVGQRTPAEAIAVLGYHLDRTFHD</sequence>
<dbReference type="SUPFAM" id="SSF46689">
    <property type="entry name" value="Homeodomain-like"/>
    <property type="match status" value="1"/>
</dbReference>
<evidence type="ECO:0000313" key="8">
    <source>
        <dbReference type="Proteomes" id="UP000763557"/>
    </source>
</evidence>
<keyword evidence="4" id="KW-0804">Transcription</keyword>
<evidence type="ECO:0000256" key="3">
    <source>
        <dbReference type="ARBA" id="ARBA00023125"/>
    </source>
</evidence>
<evidence type="ECO:0000259" key="6">
    <source>
        <dbReference type="PROSITE" id="PS50977"/>
    </source>
</evidence>
<dbReference type="GO" id="GO:0003677">
    <property type="term" value="F:DNA binding"/>
    <property type="evidence" value="ECO:0007669"/>
    <property type="project" value="UniProtKB-KW"/>
</dbReference>
<proteinExistence type="predicted"/>
<feature type="domain" description="HTH tetR-type" evidence="6">
    <location>
        <begin position="13"/>
        <end position="73"/>
    </location>
</feature>
<dbReference type="Pfam" id="PF00440">
    <property type="entry name" value="TetR_N"/>
    <property type="match status" value="1"/>
</dbReference>
<reference evidence="7 8" key="1">
    <citation type="submission" date="2020-01" db="EMBL/GenBank/DDBJ databases">
        <title>Kibdelosporangium persica a novel Actinomycetes from a hot desert in Iran.</title>
        <authorList>
            <person name="Safaei N."/>
            <person name="Zaburannyi N."/>
            <person name="Mueller R."/>
            <person name="Wink J."/>
        </authorList>
    </citation>
    <scope>NUCLEOTIDE SEQUENCE [LARGE SCALE GENOMIC DNA]</scope>
    <source>
        <strain evidence="7 8">4NS15</strain>
    </source>
</reference>
<dbReference type="PANTHER" id="PTHR30055">
    <property type="entry name" value="HTH-TYPE TRANSCRIPTIONAL REGULATOR RUTR"/>
    <property type="match status" value="1"/>
</dbReference>
<accession>A0ABX2FHQ5</accession>
<keyword evidence="3 5" id="KW-0238">DNA-binding</keyword>
<keyword evidence="8" id="KW-1185">Reference proteome</keyword>
<evidence type="ECO:0000256" key="2">
    <source>
        <dbReference type="ARBA" id="ARBA00023015"/>
    </source>
</evidence>
<feature type="DNA-binding region" description="H-T-H motif" evidence="5">
    <location>
        <begin position="36"/>
        <end position="55"/>
    </location>
</feature>
<evidence type="ECO:0000256" key="1">
    <source>
        <dbReference type="ARBA" id="ARBA00022491"/>
    </source>
</evidence>
<keyword evidence="2" id="KW-0805">Transcription regulation</keyword>
<evidence type="ECO:0000256" key="4">
    <source>
        <dbReference type="ARBA" id="ARBA00023163"/>
    </source>
</evidence>
<dbReference type="InterPro" id="IPR009057">
    <property type="entry name" value="Homeodomain-like_sf"/>
</dbReference>
<dbReference type="EMBL" id="JAAATY010000042">
    <property type="protein sequence ID" value="NRN70634.1"/>
    <property type="molecule type" value="Genomic_DNA"/>
</dbReference>
<dbReference type="InterPro" id="IPR001647">
    <property type="entry name" value="HTH_TetR"/>
</dbReference>